<dbReference type="Gene3D" id="3.30.70.20">
    <property type="match status" value="1"/>
</dbReference>
<dbReference type="InterPro" id="IPR051394">
    <property type="entry name" value="Glutamate_Synthase"/>
</dbReference>
<dbReference type="Pfam" id="PF14691">
    <property type="entry name" value="Fer4_20"/>
    <property type="match status" value="1"/>
</dbReference>
<protein>
    <submittedName>
        <fullName evidence="5">NADPH-dependent glutamate synthase beta chain</fullName>
    </submittedName>
</protein>
<dbReference type="Pfam" id="PF07992">
    <property type="entry name" value="Pyr_redox_2"/>
    <property type="match status" value="1"/>
</dbReference>
<dbReference type="GO" id="GO:0051536">
    <property type="term" value="F:iron-sulfur cluster binding"/>
    <property type="evidence" value="ECO:0007669"/>
    <property type="project" value="UniProtKB-KW"/>
</dbReference>
<dbReference type="InterPro" id="IPR009051">
    <property type="entry name" value="Helical_ferredxn"/>
</dbReference>
<name>A0A1G5J6L3_9BACT</name>
<dbReference type="PROSITE" id="PS00198">
    <property type="entry name" value="4FE4S_FER_1"/>
    <property type="match status" value="1"/>
</dbReference>
<keyword evidence="2" id="KW-0408">Iron</keyword>
<dbReference type="SUPFAM" id="SSF51905">
    <property type="entry name" value="FAD/NAD(P)-binding domain"/>
    <property type="match status" value="1"/>
</dbReference>
<dbReference type="Pfam" id="PF12838">
    <property type="entry name" value="Fer4_7"/>
    <property type="match status" value="1"/>
</dbReference>
<dbReference type="Gene3D" id="1.10.1060.10">
    <property type="entry name" value="Alpha-helical ferredoxin"/>
    <property type="match status" value="1"/>
</dbReference>
<dbReference type="PRINTS" id="PR00368">
    <property type="entry name" value="FADPNR"/>
</dbReference>
<evidence type="ECO:0000313" key="5">
    <source>
        <dbReference type="EMBL" id="SCY83877.1"/>
    </source>
</evidence>
<dbReference type="Gene3D" id="2.160.20.60">
    <property type="entry name" value="Glutamate synthase, alpha subunit, C-terminal domain"/>
    <property type="match status" value="1"/>
</dbReference>
<keyword evidence="3" id="KW-0411">Iron-sulfur</keyword>
<accession>A0A1G5J6L3</accession>
<dbReference type="Gene3D" id="3.50.50.60">
    <property type="entry name" value="FAD/NAD(P)-binding domain"/>
    <property type="match status" value="2"/>
</dbReference>
<sequence>MKSKTKITIHGKEEGTRIASRQMEEKIQKAVAKGYRQIEVDALGQHGIGGRLHGAGDEKVSVRITGTCGQRTGSMGFPNTTIEIMGAASDDIGWLNAGAEIIVHGNASNGACNAMAQGRVSVCGNIGARGMTMTKENPRFEPPELWVLGSAGDYFGEFMAGGTAVVCGWDPQNEENVLGYRPLVGMVGGRVFFRGPIKGYSQGDARMAPISDEEWEWLATNLKAFLARIGKEDAYTKLARRDDWQLIVARTPQEKMGSATRSMASFRREVWDSELGEGGLIGDLTDLDMSHVPVITTGEMRRFVPVWENQKYVAPCQGACPSGIPVQQRWGLVRNGLVDEAVELALHYTPFPATVCGYLCPNPCMAACTKQSAFMPSIDIKQLGKASIAAQVPSVPEVSGRKVAVIGGGPAGVSVAWQLRMAGHDPVVYDTAPTLGGKIASVIPESRIPKEVLDAELSRISEILPHIHLQQPLSAVELDRMKADNDFIVMAAGAQKPRMLDIPGKERLVTGNDFLAEAKENKAKPGRKVVIIGAGNSACDAATEAVRCGAEDVTLIDIQEPAAFGEEKEAAEKAGAKFKWPCFTREITDKGVLLTDGELLDADTVILSIGDMADAEFLPRSVTIAKNGYVSVDENGQTTDPSIFAIGDITGLGLITDAIGAGRRTAETIDAISRGKRPAGRDPREVIAKDRMNMAYFDPRLSVFEDLQTCGSECSSCGSCRDCGICATLCPKEAIERRETGNPTSPFEYVVKTDRCIGCGFCADACPCGIWTLITNTPMG</sequence>
<dbReference type="SUPFAM" id="SSF54862">
    <property type="entry name" value="4Fe-4S ferredoxins"/>
    <property type="match status" value="1"/>
</dbReference>
<dbReference type="GO" id="GO:0046872">
    <property type="term" value="F:metal ion binding"/>
    <property type="evidence" value="ECO:0007669"/>
    <property type="project" value="UniProtKB-KW"/>
</dbReference>
<dbReference type="InterPro" id="IPR023753">
    <property type="entry name" value="FAD/NAD-binding_dom"/>
</dbReference>
<evidence type="ECO:0000256" key="3">
    <source>
        <dbReference type="ARBA" id="ARBA00023014"/>
    </source>
</evidence>
<dbReference type="InterPro" id="IPR002489">
    <property type="entry name" value="Glu_synth_asu_C"/>
</dbReference>
<evidence type="ECO:0000259" key="4">
    <source>
        <dbReference type="PROSITE" id="PS51379"/>
    </source>
</evidence>
<evidence type="ECO:0000313" key="6">
    <source>
        <dbReference type="Proteomes" id="UP000198870"/>
    </source>
</evidence>
<reference evidence="5 6" key="1">
    <citation type="submission" date="2016-10" db="EMBL/GenBank/DDBJ databases">
        <authorList>
            <person name="de Groot N.N."/>
        </authorList>
    </citation>
    <scope>NUCLEOTIDE SEQUENCE [LARGE SCALE GENOMIC DNA]</scope>
    <source>
        <strain evidence="5 6">AA1</strain>
    </source>
</reference>
<dbReference type="InterPro" id="IPR017900">
    <property type="entry name" value="4Fe4S_Fe_S_CS"/>
</dbReference>
<gene>
    <name evidence="5" type="ORF">SAMN05216233_12566</name>
</gene>
<dbReference type="EMBL" id="FMUX01000025">
    <property type="protein sequence ID" value="SCY83877.1"/>
    <property type="molecule type" value="Genomic_DNA"/>
</dbReference>
<dbReference type="InterPro" id="IPR028261">
    <property type="entry name" value="DPD_II"/>
</dbReference>
<evidence type="ECO:0000256" key="1">
    <source>
        <dbReference type="ARBA" id="ARBA00022723"/>
    </source>
</evidence>
<dbReference type="PROSITE" id="PS51379">
    <property type="entry name" value="4FE4S_FER_2"/>
    <property type="match status" value="2"/>
</dbReference>
<dbReference type="STRING" id="419481.SAMN05216233_12566"/>
<dbReference type="InterPro" id="IPR036485">
    <property type="entry name" value="Glu_synth_asu_C_sf"/>
</dbReference>
<keyword evidence="6" id="KW-1185">Reference proteome</keyword>
<dbReference type="GO" id="GO:0016491">
    <property type="term" value="F:oxidoreductase activity"/>
    <property type="evidence" value="ECO:0007669"/>
    <property type="project" value="InterPro"/>
</dbReference>
<proteinExistence type="predicted"/>
<dbReference type="RefSeq" id="WP_092214969.1">
    <property type="nucleotide sequence ID" value="NZ_FMUX01000025.1"/>
</dbReference>
<dbReference type="InterPro" id="IPR017896">
    <property type="entry name" value="4Fe4S_Fe-S-bd"/>
</dbReference>
<dbReference type="PANTHER" id="PTHR43100:SF2">
    <property type="entry name" value="BNAA03G19380D PROTEIN"/>
    <property type="match status" value="1"/>
</dbReference>
<feature type="domain" description="4Fe-4S ferredoxin-type" evidence="4">
    <location>
        <begin position="720"/>
        <end position="740"/>
    </location>
</feature>
<feature type="domain" description="4Fe-4S ferredoxin-type" evidence="4">
    <location>
        <begin position="747"/>
        <end position="776"/>
    </location>
</feature>
<organism evidence="5 6">
    <name type="scientific">Desulfoluna spongiiphila</name>
    <dbReference type="NCBI Taxonomy" id="419481"/>
    <lineage>
        <taxon>Bacteria</taxon>
        <taxon>Pseudomonadati</taxon>
        <taxon>Thermodesulfobacteriota</taxon>
        <taxon>Desulfobacteria</taxon>
        <taxon>Desulfobacterales</taxon>
        <taxon>Desulfolunaceae</taxon>
        <taxon>Desulfoluna</taxon>
    </lineage>
</organism>
<dbReference type="SUPFAM" id="SSF69336">
    <property type="entry name" value="Alpha subunit of glutamate synthase, C-terminal domain"/>
    <property type="match status" value="1"/>
</dbReference>
<dbReference type="AlphaFoldDB" id="A0A1G5J6L3"/>
<dbReference type="Proteomes" id="UP000198870">
    <property type="component" value="Unassembled WGS sequence"/>
</dbReference>
<dbReference type="PRINTS" id="PR00469">
    <property type="entry name" value="PNDRDTASEII"/>
</dbReference>
<evidence type="ECO:0000256" key="2">
    <source>
        <dbReference type="ARBA" id="ARBA00023004"/>
    </source>
</evidence>
<dbReference type="OrthoDB" id="9803192at2"/>
<dbReference type="PANTHER" id="PTHR43100">
    <property type="entry name" value="GLUTAMATE SYNTHASE [NADPH] SMALL CHAIN"/>
    <property type="match status" value="1"/>
</dbReference>
<dbReference type="Pfam" id="PF01493">
    <property type="entry name" value="GXGXG"/>
    <property type="match status" value="1"/>
</dbReference>
<dbReference type="InterPro" id="IPR036188">
    <property type="entry name" value="FAD/NAD-bd_sf"/>
</dbReference>
<keyword evidence="1" id="KW-0479">Metal-binding</keyword>